<keyword evidence="2" id="KW-0732">Signal</keyword>
<dbReference type="AlphaFoldDB" id="A0A1X0DA29"/>
<reference evidence="4 5" key="1">
    <citation type="submission" date="2017-02" db="EMBL/GenBank/DDBJ databases">
        <title>The new phylogeny of genus Mycobacterium.</title>
        <authorList>
            <person name="Tortoli E."/>
            <person name="Trovato A."/>
            <person name="Cirillo D.M."/>
        </authorList>
    </citation>
    <scope>NUCLEOTIDE SEQUENCE [LARGE SCALE GENOMIC DNA]</scope>
    <source>
        <strain evidence="4 5">FI-09383</strain>
    </source>
</reference>
<sequence length="511" mass="53318">MVLALFGTVLLAVAWTAATAVQLAATALIMGGTGHPLSTPGDDPVSYINPYMSNAVNGFINLAAARPTGTGNAPIADVDPGDDRYAVITPEEFFPVAGAMTFDNSVAIGRANMNDCVRGAGCLYNHNGLLDPDPPAAAPVIGDEFVIFGYSQSAVIASLVKRDLIENPGETPAVTSIFLLANPMRPNGGILARGLGGLTIPILGVTFYGATPTNSCDTGNCIRTVDAVIQYDLLGGDAPASITNPLALLNSLVAYLYLHGPLQNANFGDALYQGSYGDTDYYLFPSKRLPLLMPLEPIVPSPILTFLDAPLRAAIEGGYARGINPGIPTGMSLLPFLNPVQTIINIIAAIPVGIDDALAEIAGDPSFRPLGTAPVTSPFGVGGPNLPEPPTETDDGEPLAASSSQWDEATPDEAVDELGDEASEPDEEDGADGAEENEVIEEYSEEGIQEGIEEDEADEGIEEDLDEILDEDAEEETLDEVETEETSEPQDSSTTDDDSTTTTSTDGQAAA</sequence>
<dbReference type="STRING" id="81858.BST23_00880"/>
<organism evidence="4 5">
    <name type="scientific">Mycolicibacterium elephantis</name>
    <dbReference type="NCBI Taxonomy" id="81858"/>
    <lineage>
        <taxon>Bacteria</taxon>
        <taxon>Bacillati</taxon>
        <taxon>Actinomycetota</taxon>
        <taxon>Actinomycetes</taxon>
        <taxon>Mycobacteriales</taxon>
        <taxon>Mycobacteriaceae</taxon>
        <taxon>Mycolicibacterium</taxon>
    </lineage>
</organism>
<evidence type="ECO:0000259" key="3">
    <source>
        <dbReference type="Pfam" id="PF08237"/>
    </source>
</evidence>
<feature type="domain" description="PE-PPE" evidence="3">
    <location>
        <begin position="80"/>
        <end position="319"/>
    </location>
</feature>
<evidence type="ECO:0000256" key="1">
    <source>
        <dbReference type="SAM" id="MobiDB-lite"/>
    </source>
</evidence>
<feature type="compositionally biased region" description="Acidic residues" evidence="1">
    <location>
        <begin position="409"/>
        <end position="499"/>
    </location>
</feature>
<feature type="compositionally biased region" description="Low complexity" evidence="1">
    <location>
        <begin position="500"/>
        <end position="511"/>
    </location>
</feature>
<evidence type="ECO:0000313" key="5">
    <source>
        <dbReference type="Proteomes" id="UP000192772"/>
    </source>
</evidence>
<accession>A0A1X0DA29</accession>
<feature type="chain" id="PRO_5013343778" description="PE-PPE domain-containing protein" evidence="2">
    <location>
        <begin position="21"/>
        <end position="511"/>
    </location>
</feature>
<dbReference type="Proteomes" id="UP000192772">
    <property type="component" value="Unassembled WGS sequence"/>
</dbReference>
<dbReference type="InterPro" id="IPR029058">
    <property type="entry name" value="AB_hydrolase_fold"/>
</dbReference>
<dbReference type="EMBL" id="MVHP01000001">
    <property type="protein sequence ID" value="ORA69243.1"/>
    <property type="molecule type" value="Genomic_DNA"/>
</dbReference>
<feature type="region of interest" description="Disordered" evidence="1">
    <location>
        <begin position="369"/>
        <end position="511"/>
    </location>
</feature>
<protein>
    <recommendedName>
        <fullName evidence="3">PE-PPE domain-containing protein</fullName>
    </recommendedName>
</protein>
<evidence type="ECO:0000256" key="2">
    <source>
        <dbReference type="SAM" id="SignalP"/>
    </source>
</evidence>
<dbReference type="InterPro" id="IPR013228">
    <property type="entry name" value="PE-PPE_C"/>
</dbReference>
<proteinExistence type="predicted"/>
<evidence type="ECO:0000313" key="4">
    <source>
        <dbReference type="EMBL" id="ORA69243.1"/>
    </source>
</evidence>
<dbReference type="Pfam" id="PF08237">
    <property type="entry name" value="PE-PPE"/>
    <property type="match status" value="1"/>
</dbReference>
<dbReference type="RefSeq" id="WP_234811356.1">
    <property type="nucleotide sequence ID" value="NZ_MVHP01000001.1"/>
</dbReference>
<dbReference type="Gene3D" id="3.40.50.1820">
    <property type="entry name" value="alpha/beta hydrolase"/>
    <property type="match status" value="1"/>
</dbReference>
<feature type="signal peptide" evidence="2">
    <location>
        <begin position="1"/>
        <end position="20"/>
    </location>
</feature>
<name>A0A1X0DA29_9MYCO</name>
<gene>
    <name evidence="4" type="ORF">BST23_00880</name>
</gene>
<comment type="caution">
    <text evidence="4">The sequence shown here is derived from an EMBL/GenBank/DDBJ whole genome shotgun (WGS) entry which is preliminary data.</text>
</comment>